<evidence type="ECO:0000313" key="2">
    <source>
        <dbReference type="Proteomes" id="UP001151532"/>
    </source>
</evidence>
<keyword evidence="2" id="KW-1185">Reference proteome</keyword>
<protein>
    <submittedName>
        <fullName evidence="1">Uncharacterized protein</fullName>
    </submittedName>
</protein>
<name>A0A9Q0TH91_SALPP</name>
<proteinExistence type="predicted"/>
<dbReference type="AlphaFoldDB" id="A0A9Q0TH91"/>
<evidence type="ECO:0000313" key="1">
    <source>
        <dbReference type="EMBL" id="KAJ6711588.1"/>
    </source>
</evidence>
<gene>
    <name evidence="1" type="ORF">OIU79_007932</name>
</gene>
<dbReference type="Proteomes" id="UP001151532">
    <property type="component" value="Chromosome 1"/>
</dbReference>
<reference evidence="1" key="2">
    <citation type="journal article" date="2023" name="Int. J. Mol. Sci.">
        <title>De Novo Assembly and Annotation of 11 Diverse Shrub Willow (Salix) Genomes Reveals Novel Gene Organization in Sex-Linked Regions.</title>
        <authorList>
            <person name="Hyden B."/>
            <person name="Feng K."/>
            <person name="Yates T.B."/>
            <person name="Jawdy S."/>
            <person name="Cereghino C."/>
            <person name="Smart L.B."/>
            <person name="Muchero W."/>
        </authorList>
    </citation>
    <scope>NUCLEOTIDE SEQUENCE</scope>
    <source>
        <tissue evidence="1">Shoot tip</tissue>
    </source>
</reference>
<reference evidence="1" key="1">
    <citation type="submission" date="2022-11" db="EMBL/GenBank/DDBJ databases">
        <authorList>
            <person name="Hyden B.L."/>
            <person name="Feng K."/>
            <person name="Yates T."/>
            <person name="Jawdy S."/>
            <person name="Smart L.B."/>
            <person name="Muchero W."/>
        </authorList>
    </citation>
    <scope>NUCLEOTIDE SEQUENCE</scope>
    <source>
        <tissue evidence="1">Shoot tip</tissue>
    </source>
</reference>
<organism evidence="1 2">
    <name type="scientific">Salix purpurea</name>
    <name type="common">Purple osier willow</name>
    <dbReference type="NCBI Taxonomy" id="77065"/>
    <lineage>
        <taxon>Eukaryota</taxon>
        <taxon>Viridiplantae</taxon>
        <taxon>Streptophyta</taxon>
        <taxon>Embryophyta</taxon>
        <taxon>Tracheophyta</taxon>
        <taxon>Spermatophyta</taxon>
        <taxon>Magnoliopsida</taxon>
        <taxon>eudicotyledons</taxon>
        <taxon>Gunneridae</taxon>
        <taxon>Pentapetalae</taxon>
        <taxon>rosids</taxon>
        <taxon>fabids</taxon>
        <taxon>Malpighiales</taxon>
        <taxon>Salicaceae</taxon>
        <taxon>Saliceae</taxon>
        <taxon>Salix</taxon>
    </lineage>
</organism>
<comment type="caution">
    <text evidence="1">The sequence shown here is derived from an EMBL/GenBank/DDBJ whole genome shotgun (WGS) entry which is preliminary data.</text>
</comment>
<accession>A0A9Q0TH91</accession>
<sequence>MTSSFAFAPLRFLPCKHTERTEVPASRRWILYEHKTISTICERACWVARNGKTAARYCR</sequence>
<dbReference type="EMBL" id="JAPFFK010000015">
    <property type="protein sequence ID" value="KAJ6711588.1"/>
    <property type="molecule type" value="Genomic_DNA"/>
</dbReference>